<feature type="domain" description="CYTH" evidence="1">
    <location>
        <begin position="8"/>
        <end position="179"/>
    </location>
</feature>
<dbReference type="Pfam" id="PF01928">
    <property type="entry name" value="CYTH"/>
    <property type="match status" value="1"/>
</dbReference>
<name>A0A370QU89_9GAMM</name>
<dbReference type="Gene3D" id="2.40.320.10">
    <property type="entry name" value="Hypothetical Protein Pfu-838710-001"/>
    <property type="match status" value="1"/>
</dbReference>
<evidence type="ECO:0000259" key="1">
    <source>
        <dbReference type="PROSITE" id="PS51707"/>
    </source>
</evidence>
<dbReference type="InterPro" id="IPR023577">
    <property type="entry name" value="CYTH_domain"/>
</dbReference>
<dbReference type="InterPro" id="IPR033469">
    <property type="entry name" value="CYTH-like_dom_sf"/>
</dbReference>
<protein>
    <submittedName>
        <fullName evidence="2">Adenylate cyclase</fullName>
    </submittedName>
</protein>
<accession>A0A370QU89</accession>
<comment type="caution">
    <text evidence="2">The sequence shown here is derived from an EMBL/GenBank/DDBJ whole genome shotgun (WGS) entry which is preliminary data.</text>
</comment>
<reference evidence="2 3" key="1">
    <citation type="submission" date="2018-07" db="EMBL/GenBank/DDBJ databases">
        <title>Genomic Encyclopedia of Type Strains, Phase IV (KMG-IV): sequencing the most valuable type-strain genomes for metagenomic binning, comparative biology and taxonomic classification.</title>
        <authorList>
            <person name="Goeker M."/>
        </authorList>
    </citation>
    <scope>NUCLEOTIDE SEQUENCE [LARGE SCALE GENOMIC DNA]</scope>
    <source>
        <strain evidence="2 3">DSM 103736</strain>
    </source>
</reference>
<dbReference type="CDD" id="cd07890">
    <property type="entry name" value="CYTH-like_AC_IV-like"/>
    <property type="match status" value="1"/>
</dbReference>
<proteinExistence type="predicted"/>
<dbReference type="EMBL" id="QRAP01000003">
    <property type="protein sequence ID" value="RDK92829.1"/>
    <property type="molecule type" value="Genomic_DNA"/>
</dbReference>
<dbReference type="Proteomes" id="UP000254848">
    <property type="component" value="Unassembled WGS sequence"/>
</dbReference>
<keyword evidence="3" id="KW-1185">Reference proteome</keyword>
<gene>
    <name evidence="2" type="ORF">C8D90_103222</name>
</gene>
<dbReference type="PANTHER" id="PTHR21028:SF2">
    <property type="entry name" value="CYTH DOMAIN-CONTAINING PROTEIN"/>
    <property type="match status" value="1"/>
</dbReference>
<sequence length="179" mass="20739">MTDHFKGKYEAELKFRISDPAPIRARLEALHAEPFLLDNHEVDHYFESPSATLGNQHVSMCLREMQPSGIRLWIVKGPGPSQCEAVNISDCDKAAVMLETLGFHPYFRMEKTRSIYFCRQFHVTLDHLPSLGYFAEVAVMTDDADQLRLLYQQLAQFARELGLREQNQEKRSYRQLLGY</sequence>
<evidence type="ECO:0000313" key="2">
    <source>
        <dbReference type="EMBL" id="RDK92829.1"/>
    </source>
</evidence>
<dbReference type="SUPFAM" id="SSF55154">
    <property type="entry name" value="CYTH-like phosphatases"/>
    <property type="match status" value="1"/>
</dbReference>
<dbReference type="SMART" id="SM01118">
    <property type="entry name" value="CYTH"/>
    <property type="match status" value="1"/>
</dbReference>
<dbReference type="AlphaFoldDB" id="A0A370QU89"/>
<dbReference type="PANTHER" id="PTHR21028">
    <property type="entry name" value="SI:CH211-156B7.4"/>
    <property type="match status" value="1"/>
</dbReference>
<dbReference type="OrthoDB" id="8443111at2"/>
<dbReference type="RefSeq" id="WP_115458017.1">
    <property type="nucleotide sequence ID" value="NZ_QRAP01000003.1"/>
</dbReference>
<organism evidence="2 3">
    <name type="scientific">Enterobacillus tribolii</name>
    <dbReference type="NCBI Taxonomy" id="1487935"/>
    <lineage>
        <taxon>Bacteria</taxon>
        <taxon>Pseudomonadati</taxon>
        <taxon>Pseudomonadota</taxon>
        <taxon>Gammaproteobacteria</taxon>
        <taxon>Enterobacterales</taxon>
        <taxon>Hafniaceae</taxon>
        <taxon>Enterobacillus</taxon>
    </lineage>
</organism>
<dbReference type="PROSITE" id="PS51707">
    <property type="entry name" value="CYTH"/>
    <property type="match status" value="1"/>
</dbReference>
<dbReference type="InterPro" id="IPR008173">
    <property type="entry name" value="Adenylyl_cyclase_CyaB"/>
</dbReference>
<evidence type="ECO:0000313" key="3">
    <source>
        <dbReference type="Proteomes" id="UP000254848"/>
    </source>
</evidence>